<evidence type="ECO:0000313" key="2">
    <source>
        <dbReference type="EMBL" id="KAK3671496.1"/>
    </source>
</evidence>
<evidence type="ECO:0000313" key="3">
    <source>
        <dbReference type="Proteomes" id="UP001274830"/>
    </source>
</evidence>
<feature type="compositionally biased region" description="Polar residues" evidence="1">
    <location>
        <begin position="300"/>
        <end position="311"/>
    </location>
</feature>
<organism evidence="2 3">
    <name type="scientific">Recurvomyces mirabilis</name>
    <dbReference type="NCBI Taxonomy" id="574656"/>
    <lineage>
        <taxon>Eukaryota</taxon>
        <taxon>Fungi</taxon>
        <taxon>Dikarya</taxon>
        <taxon>Ascomycota</taxon>
        <taxon>Pezizomycotina</taxon>
        <taxon>Dothideomycetes</taxon>
        <taxon>Dothideomycetidae</taxon>
        <taxon>Mycosphaerellales</taxon>
        <taxon>Teratosphaeriaceae</taxon>
        <taxon>Recurvomyces</taxon>
    </lineage>
</organism>
<feature type="compositionally biased region" description="Basic and acidic residues" evidence="1">
    <location>
        <begin position="102"/>
        <end position="126"/>
    </location>
</feature>
<feature type="region of interest" description="Disordered" evidence="1">
    <location>
        <begin position="56"/>
        <end position="142"/>
    </location>
</feature>
<feature type="region of interest" description="Disordered" evidence="1">
    <location>
        <begin position="300"/>
        <end position="355"/>
    </location>
</feature>
<name>A0AAE0TPS8_9PEZI</name>
<proteinExistence type="predicted"/>
<reference evidence="2" key="1">
    <citation type="submission" date="2023-07" db="EMBL/GenBank/DDBJ databases">
        <title>Black Yeasts Isolated from many extreme environments.</title>
        <authorList>
            <person name="Coleine C."/>
            <person name="Stajich J.E."/>
            <person name="Selbmann L."/>
        </authorList>
    </citation>
    <scope>NUCLEOTIDE SEQUENCE</scope>
    <source>
        <strain evidence="2">CCFEE 5485</strain>
    </source>
</reference>
<keyword evidence="3" id="KW-1185">Reference proteome</keyword>
<evidence type="ECO:0000256" key="1">
    <source>
        <dbReference type="SAM" id="MobiDB-lite"/>
    </source>
</evidence>
<dbReference type="Proteomes" id="UP001274830">
    <property type="component" value="Unassembled WGS sequence"/>
</dbReference>
<gene>
    <name evidence="2" type="ORF">LTR78_008595</name>
</gene>
<accession>A0AAE0TPS8</accession>
<feature type="compositionally biased region" description="Basic and acidic residues" evidence="1">
    <location>
        <begin position="82"/>
        <end position="92"/>
    </location>
</feature>
<comment type="caution">
    <text evidence="2">The sequence shown here is derived from an EMBL/GenBank/DDBJ whole genome shotgun (WGS) entry which is preliminary data.</text>
</comment>
<protein>
    <submittedName>
        <fullName evidence="2">Uncharacterized protein</fullName>
    </submittedName>
</protein>
<feature type="compositionally biased region" description="Polar residues" evidence="1">
    <location>
        <begin position="66"/>
        <end position="77"/>
    </location>
</feature>
<dbReference type="EMBL" id="JAUTXT010000042">
    <property type="protein sequence ID" value="KAK3671496.1"/>
    <property type="molecule type" value="Genomic_DNA"/>
</dbReference>
<sequence length="483" mass="52935">MTPMSLGFDNLCVSAVEDMAMSQQFHRRRPRAQVQAGQHPLDPRLYKARYPGQLSRSDDGPFLYSHSHSGNEVSQRGQVDVSDMREHPRTVKQDPAALRQGYRYDDLVARDRTCSPRLYESDRDPGNSRAGTRPHDASTTEWRPSAYQSRLLEHTTPLVQHSSSDEIRKARHKAAKSWLQEESILHATNGWPITEDMDEPVTSAEVWTKHAALASSTAKVAVSHDIPAHTLQWLNSQASGPPTMSALEEEEGSLELDTTMSGSWSPTAEAFLDEGIHALTTQTRPPIGIVAALTASSCTSADVADSPTSATRLPPLEDDSSRKPIKKASLDELSESISNVPLTRGGEGPHGSEVRTTAAPTRECEHCQNYRCGIVLPSSSDARLQGNASKFDVPTLLRLAAASDAVEAKEPTAHAVVQEQIVADRGKEDGKASGWVMVSEVDPLNNKDDFDFTEIPGPDEAALLSGQETISWWSLARWFGRRM</sequence>
<dbReference type="AlphaFoldDB" id="A0AAE0TPS8"/>